<dbReference type="Pfam" id="PF00445">
    <property type="entry name" value="Ribonuclease_T2"/>
    <property type="match status" value="1"/>
</dbReference>
<sequence>MDIEWPSYTTENPCFWEHEWDCHGSCSNFSQQNYFQKTLDLHKRYDIAAALAAKGIQPSETPVSRSDFLDALEADFGVRPLLYCQGGGGKDYINEIFMCFTQDLKAVNCEKVCRTQPCEPRGAQQCNDELIYKLGPVASKAERPCSNNFRQCHEKSGTCKRGNQLGLNMSA</sequence>
<dbReference type="InterPro" id="IPR036430">
    <property type="entry name" value="RNase_T2-like_sf"/>
</dbReference>
<dbReference type="PANTHER" id="PTHR11240:SF22">
    <property type="entry name" value="RIBONUCLEASE T2"/>
    <property type="match status" value="1"/>
</dbReference>
<organism evidence="3 4">
    <name type="scientific">Coccomyxa subellipsoidea (strain C-169)</name>
    <name type="common">Green microalga</name>
    <dbReference type="NCBI Taxonomy" id="574566"/>
    <lineage>
        <taxon>Eukaryota</taxon>
        <taxon>Viridiplantae</taxon>
        <taxon>Chlorophyta</taxon>
        <taxon>core chlorophytes</taxon>
        <taxon>Trebouxiophyceae</taxon>
        <taxon>Trebouxiophyceae incertae sedis</taxon>
        <taxon>Coccomyxaceae</taxon>
        <taxon>Coccomyxa</taxon>
        <taxon>Coccomyxa subellipsoidea</taxon>
    </lineage>
</organism>
<accession>I0YUU5</accession>
<dbReference type="GO" id="GO:0033897">
    <property type="term" value="F:ribonuclease T2 activity"/>
    <property type="evidence" value="ECO:0007669"/>
    <property type="project" value="InterPro"/>
</dbReference>
<dbReference type="Proteomes" id="UP000007264">
    <property type="component" value="Unassembled WGS sequence"/>
</dbReference>
<proteinExistence type="inferred from homology"/>
<gene>
    <name evidence="3" type="ORF">COCSUDRAFT_53720</name>
</gene>
<dbReference type="AlphaFoldDB" id="I0YUU5"/>
<dbReference type="OrthoDB" id="435754at2759"/>
<dbReference type="EMBL" id="AGSI01000010">
    <property type="protein sequence ID" value="EIE22164.1"/>
    <property type="molecule type" value="Genomic_DNA"/>
</dbReference>
<keyword evidence="4" id="KW-1185">Reference proteome</keyword>
<name>I0YUU5_COCSC</name>
<dbReference type="STRING" id="574566.I0YUU5"/>
<dbReference type="SUPFAM" id="SSF55895">
    <property type="entry name" value="Ribonuclease Rh-like"/>
    <property type="match status" value="1"/>
</dbReference>
<comment type="similarity">
    <text evidence="1 2">Belongs to the RNase T2 family.</text>
</comment>
<dbReference type="KEGG" id="csl:COCSUDRAFT_53720"/>
<dbReference type="eggNOG" id="KOG1642">
    <property type="taxonomic scope" value="Eukaryota"/>
</dbReference>
<protein>
    <submittedName>
        <fullName evidence="3">Ribonuclease T2</fullName>
    </submittedName>
</protein>
<comment type="caution">
    <text evidence="3">The sequence shown here is derived from an EMBL/GenBank/DDBJ whole genome shotgun (WGS) entry which is preliminary data.</text>
</comment>
<dbReference type="SMR" id="I0YUU5"/>
<evidence type="ECO:0000313" key="4">
    <source>
        <dbReference type="Proteomes" id="UP000007264"/>
    </source>
</evidence>
<evidence type="ECO:0000313" key="3">
    <source>
        <dbReference type="EMBL" id="EIE22164.1"/>
    </source>
</evidence>
<dbReference type="Gene3D" id="3.90.730.10">
    <property type="entry name" value="Ribonuclease T2-like"/>
    <property type="match status" value="1"/>
</dbReference>
<evidence type="ECO:0000256" key="1">
    <source>
        <dbReference type="ARBA" id="ARBA00007469"/>
    </source>
</evidence>
<dbReference type="PANTHER" id="PTHR11240">
    <property type="entry name" value="RIBONUCLEASE T2"/>
    <property type="match status" value="1"/>
</dbReference>
<dbReference type="RefSeq" id="XP_005646708.1">
    <property type="nucleotide sequence ID" value="XM_005646651.1"/>
</dbReference>
<dbReference type="GeneID" id="17040150"/>
<evidence type="ECO:0000256" key="2">
    <source>
        <dbReference type="RuleBase" id="RU004328"/>
    </source>
</evidence>
<reference evidence="3 4" key="1">
    <citation type="journal article" date="2012" name="Genome Biol.">
        <title>The genome of the polar eukaryotic microalga coccomyxa subellipsoidea reveals traits of cold adaptation.</title>
        <authorList>
            <person name="Blanc G."/>
            <person name="Agarkova I."/>
            <person name="Grimwood J."/>
            <person name="Kuo A."/>
            <person name="Brueggeman A."/>
            <person name="Dunigan D."/>
            <person name="Gurnon J."/>
            <person name="Ladunga I."/>
            <person name="Lindquist E."/>
            <person name="Lucas S."/>
            <person name="Pangilinan J."/>
            <person name="Proschold T."/>
            <person name="Salamov A."/>
            <person name="Schmutz J."/>
            <person name="Weeks D."/>
            <person name="Yamada T."/>
            <person name="Claverie J.M."/>
            <person name="Grigoriev I."/>
            <person name="Van Etten J."/>
            <person name="Lomsadze A."/>
            <person name="Borodovsky M."/>
        </authorList>
    </citation>
    <scope>NUCLEOTIDE SEQUENCE [LARGE SCALE GENOMIC DNA]</scope>
    <source>
        <strain evidence="3 4">C-169</strain>
    </source>
</reference>
<dbReference type="InterPro" id="IPR001568">
    <property type="entry name" value="RNase_T2-like"/>
</dbReference>
<dbReference type="GO" id="GO:0003723">
    <property type="term" value="F:RNA binding"/>
    <property type="evidence" value="ECO:0007669"/>
    <property type="project" value="InterPro"/>
</dbReference>